<feature type="transmembrane region" description="Helical" evidence="2">
    <location>
        <begin position="98"/>
        <end position="118"/>
    </location>
</feature>
<evidence type="ECO:0000256" key="2">
    <source>
        <dbReference type="SAM" id="Phobius"/>
    </source>
</evidence>
<name>A0A1F4XW50_9BACT</name>
<keyword evidence="2" id="KW-0812">Transmembrane</keyword>
<dbReference type="Proteomes" id="UP000178585">
    <property type="component" value="Unassembled WGS sequence"/>
</dbReference>
<feature type="transmembrane region" description="Helical" evidence="2">
    <location>
        <begin position="43"/>
        <end position="61"/>
    </location>
</feature>
<sequence length="241" mass="24782">MIAFALLLAAILLLKKLVAGGLATPALPAGGTVVTYIKTNVEGVVTVVGVLLVFLLVHFIFPSITAALVLAVGWPLLVLAAIIIALGGLFLSGNKQRLVVGTLVAILLIALVKGFFFAPAPQVAAAAKSADCPGIKPTAPIQVDGNWKTLNKSCDLVIARSSGSDIELRGPTGTTPHQSGGRGRAGTNIVTDVRAKSGVAEVYYMLCPSGMGPDDGSWECKPATPAQQANPSRFVGVGIKY</sequence>
<protein>
    <submittedName>
        <fullName evidence="3">Uncharacterized protein</fullName>
    </submittedName>
</protein>
<comment type="caution">
    <text evidence="3">The sequence shown here is derived from an EMBL/GenBank/DDBJ whole genome shotgun (WGS) entry which is preliminary data.</text>
</comment>
<evidence type="ECO:0000313" key="4">
    <source>
        <dbReference type="Proteomes" id="UP000178585"/>
    </source>
</evidence>
<organism evidence="3 4">
    <name type="scientific">Candidatus Adlerbacteria bacterium RIFCSPLOWO2_01_FULL_54_21b</name>
    <dbReference type="NCBI Taxonomy" id="1797245"/>
    <lineage>
        <taxon>Bacteria</taxon>
        <taxon>Candidatus Adleribacteriota</taxon>
    </lineage>
</organism>
<proteinExistence type="predicted"/>
<keyword evidence="2" id="KW-1133">Transmembrane helix</keyword>
<accession>A0A1F4XW50</accession>
<gene>
    <name evidence="3" type="ORF">A2949_01185</name>
</gene>
<evidence type="ECO:0000256" key="1">
    <source>
        <dbReference type="SAM" id="MobiDB-lite"/>
    </source>
</evidence>
<dbReference type="EMBL" id="MEWZ01000034">
    <property type="protein sequence ID" value="OGC85942.1"/>
    <property type="molecule type" value="Genomic_DNA"/>
</dbReference>
<feature type="transmembrane region" description="Helical" evidence="2">
    <location>
        <begin position="68"/>
        <end position="92"/>
    </location>
</feature>
<dbReference type="AlphaFoldDB" id="A0A1F4XW50"/>
<keyword evidence="2" id="KW-0472">Membrane</keyword>
<feature type="region of interest" description="Disordered" evidence="1">
    <location>
        <begin position="167"/>
        <end position="186"/>
    </location>
</feature>
<reference evidence="3 4" key="1">
    <citation type="journal article" date="2016" name="Nat. Commun.">
        <title>Thousands of microbial genomes shed light on interconnected biogeochemical processes in an aquifer system.</title>
        <authorList>
            <person name="Anantharaman K."/>
            <person name="Brown C.T."/>
            <person name="Hug L.A."/>
            <person name="Sharon I."/>
            <person name="Castelle C.J."/>
            <person name="Probst A.J."/>
            <person name="Thomas B.C."/>
            <person name="Singh A."/>
            <person name="Wilkins M.J."/>
            <person name="Karaoz U."/>
            <person name="Brodie E.L."/>
            <person name="Williams K.H."/>
            <person name="Hubbard S.S."/>
            <person name="Banfield J.F."/>
        </authorList>
    </citation>
    <scope>NUCLEOTIDE SEQUENCE [LARGE SCALE GENOMIC DNA]</scope>
</reference>
<evidence type="ECO:0000313" key="3">
    <source>
        <dbReference type="EMBL" id="OGC85942.1"/>
    </source>
</evidence>